<dbReference type="AlphaFoldDB" id="A0A4S4FHK8"/>
<protein>
    <submittedName>
        <fullName evidence="2">Uncharacterized protein</fullName>
    </submittedName>
</protein>
<organism evidence="2 3">
    <name type="scientific">Naasia lichenicola</name>
    <dbReference type="NCBI Taxonomy" id="2565933"/>
    <lineage>
        <taxon>Bacteria</taxon>
        <taxon>Bacillati</taxon>
        <taxon>Actinomycetota</taxon>
        <taxon>Actinomycetes</taxon>
        <taxon>Micrococcales</taxon>
        <taxon>Microbacteriaceae</taxon>
        <taxon>Naasia</taxon>
    </lineage>
</organism>
<name>A0A4S4FHK8_9MICO</name>
<feature type="transmembrane region" description="Helical" evidence="1">
    <location>
        <begin position="65"/>
        <end position="84"/>
    </location>
</feature>
<keyword evidence="1" id="KW-0812">Transmembrane</keyword>
<dbReference type="RefSeq" id="WP_136428142.1">
    <property type="nucleotide sequence ID" value="NZ_SSSM01000005.1"/>
</dbReference>
<gene>
    <name evidence="2" type="ORF">E6C64_14235</name>
</gene>
<reference evidence="2 3" key="1">
    <citation type="submission" date="2019-04" db="EMBL/GenBank/DDBJ databases">
        <authorList>
            <person name="Jiang L."/>
        </authorList>
    </citation>
    <scope>NUCLEOTIDE SEQUENCE [LARGE SCALE GENOMIC DNA]</scope>
    <source>
        <strain evidence="2 3">YIM 131853</strain>
    </source>
</reference>
<keyword evidence="3" id="KW-1185">Reference proteome</keyword>
<comment type="caution">
    <text evidence="2">The sequence shown here is derived from an EMBL/GenBank/DDBJ whole genome shotgun (WGS) entry which is preliminary data.</text>
</comment>
<evidence type="ECO:0000313" key="2">
    <source>
        <dbReference type="EMBL" id="THG29813.1"/>
    </source>
</evidence>
<proteinExistence type="predicted"/>
<dbReference type="Proteomes" id="UP000309133">
    <property type="component" value="Unassembled WGS sequence"/>
</dbReference>
<keyword evidence="1" id="KW-1133">Transmembrane helix</keyword>
<evidence type="ECO:0000256" key="1">
    <source>
        <dbReference type="SAM" id="Phobius"/>
    </source>
</evidence>
<dbReference type="OrthoDB" id="5124217at2"/>
<accession>A0A4S4FHK8</accession>
<sequence length="85" mass="8611">MKGHWAGVVVIWIATAVGAVVGVVVLAPDERLKGLSLILAGAVVLTFCVQLLVAEKVGFVTRLTASALGAFGVVLLASLVGAFLP</sequence>
<feature type="transmembrane region" description="Helical" evidence="1">
    <location>
        <begin position="6"/>
        <end position="27"/>
    </location>
</feature>
<evidence type="ECO:0000313" key="3">
    <source>
        <dbReference type="Proteomes" id="UP000309133"/>
    </source>
</evidence>
<keyword evidence="1" id="KW-0472">Membrane</keyword>
<feature type="transmembrane region" description="Helical" evidence="1">
    <location>
        <begin position="34"/>
        <end position="53"/>
    </location>
</feature>
<dbReference type="EMBL" id="SSSM01000005">
    <property type="protein sequence ID" value="THG29813.1"/>
    <property type="molecule type" value="Genomic_DNA"/>
</dbReference>